<dbReference type="Proteomes" id="UP000722791">
    <property type="component" value="Unassembled WGS sequence"/>
</dbReference>
<reference evidence="1" key="1">
    <citation type="journal article" date="2021" name="Proc. Natl. Acad. Sci. U.S.A.">
        <title>Three genomes in the algal genus Volvox reveal the fate of a haploid sex-determining region after a transition to homothallism.</title>
        <authorList>
            <person name="Yamamoto K."/>
            <person name="Hamaji T."/>
            <person name="Kawai-Toyooka H."/>
            <person name="Matsuzaki R."/>
            <person name="Takahashi F."/>
            <person name="Nishimura Y."/>
            <person name="Kawachi M."/>
            <person name="Noguchi H."/>
            <person name="Minakuchi Y."/>
            <person name="Umen J.G."/>
            <person name="Toyoda A."/>
            <person name="Nozaki H."/>
        </authorList>
    </citation>
    <scope>NUCLEOTIDE SEQUENCE</scope>
    <source>
        <strain evidence="1">NIES-3785</strain>
    </source>
</reference>
<dbReference type="PANTHER" id="PTHR14190">
    <property type="entry name" value="SUPPRESSOR OF ACTIN MUTATIONS 2/VACUOLAR PROTEIN SORTING 52"/>
    <property type="match status" value="1"/>
</dbReference>
<sequence length="267" mass="28484">MAGYDSSDPGIFKAQSFVDMMERLWQAMHDLLLRMSNLFKDRRTGIIFLIVQYNHIHITLRAAAAGSLVGAVAAVPPLASSTSGGAAAGGPAATTPVGGAGAAAGPGPGPGVAATSVGIGRTGLTNLKECEDQLASCTGLFVDDQLAVHFRELVDWVKKAEQAAKRSGVPEGQHIPGYAPVQAMPILRDFATRWKDAIEAMHREVAAQFAETSCGRDVLQASMTSLLKYYTRFLELLKRQGPDGLMLVREAVSVPSIMYEIKRITKT</sequence>
<dbReference type="GO" id="GO:0032456">
    <property type="term" value="P:endocytic recycling"/>
    <property type="evidence" value="ECO:0007669"/>
    <property type="project" value="TreeGrafter"/>
</dbReference>
<dbReference type="GO" id="GO:0006896">
    <property type="term" value="P:Golgi to vacuole transport"/>
    <property type="evidence" value="ECO:0007669"/>
    <property type="project" value="TreeGrafter"/>
</dbReference>
<dbReference type="GO" id="GO:0042147">
    <property type="term" value="P:retrograde transport, endosome to Golgi"/>
    <property type="evidence" value="ECO:0007669"/>
    <property type="project" value="TreeGrafter"/>
</dbReference>
<dbReference type="GO" id="GO:0005829">
    <property type="term" value="C:cytosol"/>
    <property type="evidence" value="ECO:0007669"/>
    <property type="project" value="GOC"/>
</dbReference>
<organism evidence="1 2">
    <name type="scientific">Volvox reticuliferus</name>
    <dbReference type="NCBI Taxonomy" id="1737510"/>
    <lineage>
        <taxon>Eukaryota</taxon>
        <taxon>Viridiplantae</taxon>
        <taxon>Chlorophyta</taxon>
        <taxon>core chlorophytes</taxon>
        <taxon>Chlorophyceae</taxon>
        <taxon>CS clade</taxon>
        <taxon>Chlamydomonadales</taxon>
        <taxon>Volvocaceae</taxon>
        <taxon>Volvox</taxon>
    </lineage>
</organism>
<evidence type="ECO:0000313" key="2">
    <source>
        <dbReference type="Proteomes" id="UP000722791"/>
    </source>
</evidence>
<dbReference type="PANTHER" id="PTHR14190:SF7">
    <property type="entry name" value="VACUOLAR PROTEIN SORTING-ASSOCIATED PROTEIN 52 HOMOLOG"/>
    <property type="match status" value="1"/>
</dbReference>
<evidence type="ECO:0000313" key="1">
    <source>
        <dbReference type="EMBL" id="GIM13423.1"/>
    </source>
</evidence>
<dbReference type="EMBL" id="BNCQ01000048">
    <property type="protein sequence ID" value="GIM13423.1"/>
    <property type="molecule type" value="Genomic_DNA"/>
</dbReference>
<protein>
    <submittedName>
        <fullName evidence="1">Uncharacterized protein</fullName>
    </submittedName>
</protein>
<gene>
    <name evidence="1" type="ORF">Vretimale_16472</name>
</gene>
<dbReference type="AlphaFoldDB" id="A0A8J4GRA4"/>
<name>A0A8J4GRA4_9CHLO</name>
<comment type="caution">
    <text evidence="1">The sequence shown here is derived from an EMBL/GenBank/DDBJ whole genome shotgun (WGS) entry which is preliminary data.</text>
</comment>
<dbReference type="InterPro" id="IPR007258">
    <property type="entry name" value="Vps52"/>
</dbReference>
<dbReference type="GO" id="GO:0019905">
    <property type="term" value="F:syntaxin binding"/>
    <property type="evidence" value="ECO:0007669"/>
    <property type="project" value="TreeGrafter"/>
</dbReference>
<proteinExistence type="predicted"/>
<dbReference type="GO" id="GO:0000938">
    <property type="term" value="C:GARP complex"/>
    <property type="evidence" value="ECO:0007669"/>
    <property type="project" value="TreeGrafter"/>
</dbReference>
<accession>A0A8J4GRA4</accession>